<dbReference type="Proteomes" id="UP000689967">
    <property type="component" value="Unassembled WGS sequence"/>
</dbReference>
<sequence>MKFTNHFEVPLPPDEAWALLLDVQRIAPCVPGAELTEVIDERSFKGRVSVKLGPVALTFAGTARFETIDEAARSATVKAQGTDAKGRGGANAVATFALSPIETGTRVDIATDLNLSGSVAQYGRGAGMIQEVASQIIRQFAEALRADIARRSPAPAAADAPPPPPPPPAAPIGGFGLLWRAFLAWLRRATGR</sequence>
<organism evidence="2 3">
    <name type="scientific">Falsiroseomonas oleicola</name>
    <dbReference type="NCBI Taxonomy" id="2801474"/>
    <lineage>
        <taxon>Bacteria</taxon>
        <taxon>Pseudomonadati</taxon>
        <taxon>Pseudomonadota</taxon>
        <taxon>Alphaproteobacteria</taxon>
        <taxon>Acetobacterales</taxon>
        <taxon>Roseomonadaceae</taxon>
        <taxon>Falsiroseomonas</taxon>
    </lineage>
</organism>
<dbReference type="EMBL" id="JAERQM010000002">
    <property type="protein sequence ID" value="MBU8543807.1"/>
    <property type="molecule type" value="Genomic_DNA"/>
</dbReference>
<evidence type="ECO:0000313" key="3">
    <source>
        <dbReference type="Proteomes" id="UP000689967"/>
    </source>
</evidence>
<dbReference type="Pfam" id="PF06240">
    <property type="entry name" value="COXG"/>
    <property type="match status" value="1"/>
</dbReference>
<comment type="caution">
    <text evidence="2">The sequence shown here is derived from an EMBL/GenBank/DDBJ whole genome shotgun (WGS) entry which is preliminary data.</text>
</comment>
<gene>
    <name evidence="2" type="ORF">JJQ90_08820</name>
</gene>
<feature type="region of interest" description="Disordered" evidence="1">
    <location>
        <begin position="152"/>
        <end position="171"/>
    </location>
</feature>
<dbReference type="PANTHER" id="PTHR38588:SF1">
    <property type="entry name" value="BLL0334 PROTEIN"/>
    <property type="match status" value="1"/>
</dbReference>
<evidence type="ECO:0000313" key="2">
    <source>
        <dbReference type="EMBL" id="MBU8543807.1"/>
    </source>
</evidence>
<feature type="compositionally biased region" description="Pro residues" evidence="1">
    <location>
        <begin position="160"/>
        <end position="170"/>
    </location>
</feature>
<keyword evidence="3" id="KW-1185">Reference proteome</keyword>
<dbReference type="InterPro" id="IPR010419">
    <property type="entry name" value="CO_DH_gsu"/>
</dbReference>
<evidence type="ECO:0000256" key="1">
    <source>
        <dbReference type="SAM" id="MobiDB-lite"/>
    </source>
</evidence>
<dbReference type="RefSeq" id="WP_216874443.1">
    <property type="nucleotide sequence ID" value="NZ_JAERQM010000002.1"/>
</dbReference>
<name>A0ABS6H7K2_9PROT</name>
<protein>
    <submittedName>
        <fullName evidence="2">SRPBCC family protein</fullName>
    </submittedName>
</protein>
<dbReference type="CDD" id="cd07823">
    <property type="entry name" value="SRPBCC_5"/>
    <property type="match status" value="1"/>
</dbReference>
<dbReference type="PANTHER" id="PTHR38588">
    <property type="entry name" value="BLL0334 PROTEIN"/>
    <property type="match status" value="1"/>
</dbReference>
<reference evidence="2 3" key="1">
    <citation type="submission" date="2021-01" db="EMBL/GenBank/DDBJ databases">
        <title>Roseomonas sp. nov, a bacterium isolated from an oil production mixture in Yumen Oilfield.</title>
        <authorList>
            <person name="Wu D."/>
        </authorList>
    </citation>
    <scope>NUCLEOTIDE SEQUENCE [LARGE SCALE GENOMIC DNA]</scope>
    <source>
        <strain evidence="2 3">ROY-5-3</strain>
    </source>
</reference>
<proteinExistence type="predicted"/>
<accession>A0ABS6H7K2</accession>